<name>A0A1H0X025_9ACTN</name>
<dbReference type="EMBL" id="FNJR01000020">
    <property type="protein sequence ID" value="SDP96344.1"/>
    <property type="molecule type" value="Genomic_DNA"/>
</dbReference>
<accession>A0A1H0X025</accession>
<sequence length="149" mass="16614">MARLLAATDLVVTVDHHLFGIVDQACEQDRTDPPQAPSELGQWMSVGVAAVYVEAEQDIITAGLRLECWDGPAPFEERDWPRSELAVVRMPSGRLGIDEIAAGGQGDVFVLPEPGEYQLRVAWRERDLDQHDEDGNPEAFALVQYWPRC</sequence>
<gene>
    <name evidence="1" type="ORF">SAMN04487905_12012</name>
</gene>
<evidence type="ECO:0000313" key="2">
    <source>
        <dbReference type="Proteomes" id="UP000199497"/>
    </source>
</evidence>
<evidence type="ECO:0000313" key="1">
    <source>
        <dbReference type="EMBL" id="SDP96344.1"/>
    </source>
</evidence>
<keyword evidence="2" id="KW-1185">Reference proteome</keyword>
<reference evidence="2" key="1">
    <citation type="submission" date="2016-10" db="EMBL/GenBank/DDBJ databases">
        <authorList>
            <person name="Varghese N."/>
            <person name="Submissions S."/>
        </authorList>
    </citation>
    <scope>NUCLEOTIDE SEQUENCE [LARGE SCALE GENOMIC DNA]</scope>
    <source>
        <strain evidence="2">DSM 46732</strain>
    </source>
</reference>
<organism evidence="1 2">
    <name type="scientific">Actinopolyspora xinjiangensis</name>
    <dbReference type="NCBI Taxonomy" id="405564"/>
    <lineage>
        <taxon>Bacteria</taxon>
        <taxon>Bacillati</taxon>
        <taxon>Actinomycetota</taxon>
        <taxon>Actinomycetes</taxon>
        <taxon>Actinopolysporales</taxon>
        <taxon>Actinopolysporaceae</taxon>
        <taxon>Actinopolyspora</taxon>
    </lineage>
</organism>
<dbReference type="AlphaFoldDB" id="A0A1H0X025"/>
<evidence type="ECO:0008006" key="3">
    <source>
        <dbReference type="Google" id="ProtNLM"/>
    </source>
</evidence>
<dbReference type="Proteomes" id="UP000199497">
    <property type="component" value="Unassembled WGS sequence"/>
</dbReference>
<protein>
    <recommendedName>
        <fullName evidence="3">Immunity protein 21</fullName>
    </recommendedName>
</protein>
<dbReference type="RefSeq" id="WP_170837625.1">
    <property type="nucleotide sequence ID" value="NZ_FNJR01000020.1"/>
</dbReference>
<proteinExistence type="predicted"/>